<name>A0A168RMC3_ABSGL</name>
<feature type="compositionally biased region" description="Basic residues" evidence="1">
    <location>
        <begin position="183"/>
        <end position="195"/>
    </location>
</feature>
<evidence type="ECO:0000313" key="2">
    <source>
        <dbReference type="EMBL" id="SAM07132.1"/>
    </source>
</evidence>
<feature type="compositionally biased region" description="Basic and acidic residues" evidence="1">
    <location>
        <begin position="148"/>
        <end position="166"/>
    </location>
</feature>
<dbReference type="AlphaFoldDB" id="A0A168RMC3"/>
<proteinExistence type="predicted"/>
<feature type="compositionally biased region" description="Basic residues" evidence="1">
    <location>
        <begin position="40"/>
        <end position="54"/>
    </location>
</feature>
<accession>A0A168RMC3</accession>
<feature type="region of interest" description="Disordered" evidence="1">
    <location>
        <begin position="1"/>
        <end position="224"/>
    </location>
</feature>
<feature type="compositionally biased region" description="Basic and acidic residues" evidence="1">
    <location>
        <begin position="1"/>
        <end position="13"/>
    </location>
</feature>
<evidence type="ECO:0000256" key="1">
    <source>
        <dbReference type="SAM" id="MobiDB-lite"/>
    </source>
</evidence>
<protein>
    <submittedName>
        <fullName evidence="2">Uncharacterized protein</fullName>
    </submittedName>
</protein>
<dbReference type="InParanoid" id="A0A168RMC3"/>
<organism evidence="2">
    <name type="scientific">Absidia glauca</name>
    <name type="common">Pin mould</name>
    <dbReference type="NCBI Taxonomy" id="4829"/>
    <lineage>
        <taxon>Eukaryota</taxon>
        <taxon>Fungi</taxon>
        <taxon>Fungi incertae sedis</taxon>
        <taxon>Mucoromycota</taxon>
        <taxon>Mucoromycotina</taxon>
        <taxon>Mucoromycetes</taxon>
        <taxon>Mucorales</taxon>
        <taxon>Cunninghamellaceae</taxon>
        <taxon>Absidia</taxon>
    </lineage>
</organism>
<reference evidence="2" key="1">
    <citation type="submission" date="2016-04" db="EMBL/GenBank/DDBJ databases">
        <authorList>
            <person name="Evans L.H."/>
            <person name="Alamgir A."/>
            <person name="Owens N."/>
            <person name="Weber N.D."/>
            <person name="Virtaneva K."/>
            <person name="Barbian K."/>
            <person name="Babar A."/>
            <person name="Rosenke K."/>
        </authorList>
    </citation>
    <scope>NUCLEOTIDE SEQUENCE [LARGE SCALE GENOMIC DNA]</scope>
    <source>
        <strain evidence="2">CBS 101.48</strain>
    </source>
</reference>
<keyword evidence="3" id="KW-1185">Reference proteome</keyword>
<gene>
    <name evidence="2" type="primary">ABSGL_12770.1 scaffold 13503</name>
</gene>
<evidence type="ECO:0000313" key="3">
    <source>
        <dbReference type="Proteomes" id="UP000078561"/>
    </source>
</evidence>
<dbReference type="EMBL" id="LT554726">
    <property type="protein sequence ID" value="SAM07132.1"/>
    <property type="molecule type" value="Genomic_DNA"/>
</dbReference>
<feature type="compositionally biased region" description="Basic and acidic residues" evidence="1">
    <location>
        <begin position="209"/>
        <end position="218"/>
    </location>
</feature>
<dbReference type="Proteomes" id="UP000078561">
    <property type="component" value="Unassembled WGS sequence"/>
</dbReference>
<dbReference type="STRING" id="4829.A0A168RMC3"/>
<feature type="compositionally biased region" description="Basic and acidic residues" evidence="1">
    <location>
        <begin position="104"/>
        <end position="126"/>
    </location>
</feature>
<sequence length="224" mass="25024">MSDKSEQKKRDQLLELEEEDVDSIPIVELSLGDEGDRSMKAKKSKKGTKKRNHTRIPTPPPPIYAEEEMPENAAISGSENEDANEKDDKTKKGATKKKKAATYTKKDTHDIFANKDEDESGLHDVDLNTPLGDEERFPQSQTYLTPEQVRENEVARLKAERKEQRAAAKAKSKKSGSGEKTTSKKKKSSSSKTKLKTSGTNNETTPDDQVDHDRKPKDANLISL</sequence>